<dbReference type="RefSeq" id="WP_004801101.1">
    <property type="nucleotide sequence ID" value="NZ_KB446646.1"/>
</dbReference>
<accession>M2NHE5</accession>
<evidence type="ECO:0000256" key="1">
    <source>
        <dbReference type="SAM" id="Phobius"/>
    </source>
</evidence>
<evidence type="ECO:0000313" key="4">
    <source>
        <dbReference type="Proteomes" id="UP000011758"/>
    </source>
</evidence>
<evidence type="ECO:0000313" key="3">
    <source>
        <dbReference type="EMBL" id="EMD17658.1"/>
    </source>
</evidence>
<proteinExistence type="predicted"/>
<name>M2NHE5_9FIRM</name>
<protein>
    <submittedName>
        <fullName evidence="3">Uncharacterized protein</fullName>
    </submittedName>
</protein>
<dbReference type="AlphaFoldDB" id="M2NHE5"/>
<feature type="signal peptide" evidence="2">
    <location>
        <begin position="1"/>
        <end position="28"/>
    </location>
</feature>
<feature type="transmembrane region" description="Helical" evidence="1">
    <location>
        <begin position="209"/>
        <end position="229"/>
    </location>
</feature>
<organism evidence="3 4">
    <name type="scientific">Eggerthia catenaformis OT 569 = DSM 20559</name>
    <dbReference type="NCBI Taxonomy" id="999415"/>
    <lineage>
        <taxon>Bacteria</taxon>
        <taxon>Bacillati</taxon>
        <taxon>Bacillota</taxon>
        <taxon>Erysipelotrichia</taxon>
        <taxon>Erysipelotrichales</taxon>
        <taxon>Coprobacillaceae</taxon>
        <taxon>Eggerthia</taxon>
    </lineage>
</organism>
<dbReference type="BioCyc" id="ECAT999415-HMP:GTTI-99-MONOMER"/>
<keyword evidence="1" id="KW-1133">Transmembrane helix</keyword>
<keyword evidence="1" id="KW-0812">Transmembrane</keyword>
<dbReference type="EMBL" id="AGEJ01000001">
    <property type="protein sequence ID" value="EMD17658.1"/>
    <property type="molecule type" value="Genomic_DNA"/>
</dbReference>
<feature type="chain" id="PRO_5004022114" evidence="2">
    <location>
        <begin position="29"/>
        <end position="253"/>
    </location>
</feature>
<gene>
    <name evidence="3" type="ORF">HMPREF9943_00090</name>
</gene>
<evidence type="ECO:0000256" key="2">
    <source>
        <dbReference type="SAM" id="SignalP"/>
    </source>
</evidence>
<sequence>MKKLRKYTLIILSAFLFLLTSNMHDAFAYNGEKVVYKDKDAIVKVNDRGNQRIVEVISYKNHKRFLYTINKSDIQLKTFDAKGRPIESGILASKKDDRINPILSSDKMLKARKPISWGKIVETTTIFAQRLWYQMGYRNKTTYMRIGCKARYTINYNGLSSWQIRRCEWYSKSIRLYNGYTDQLSLCFAGFTIIVSMLRFAFPLITGGLGIPAAAAAVGAAFGVLYKFADLVAKAANEYADADYFYDIIKVWA</sequence>
<keyword evidence="1" id="KW-0472">Membrane</keyword>
<dbReference type="Proteomes" id="UP000011758">
    <property type="component" value="Unassembled WGS sequence"/>
</dbReference>
<reference evidence="3 4" key="1">
    <citation type="submission" date="2013-02" db="EMBL/GenBank/DDBJ databases">
        <title>The Genome Sequence of Lactobacillus catenaformis F0143.</title>
        <authorList>
            <consortium name="The Broad Institute Genome Sequencing Platform"/>
            <person name="Earl A."/>
            <person name="Ward D."/>
            <person name="Feldgarden M."/>
            <person name="Gevers D."/>
            <person name="Izard J."/>
            <person name="Blanton J.M."/>
            <person name="Mathney J."/>
            <person name="Dewhirst F.E."/>
            <person name="Young S.K."/>
            <person name="Zeng Q."/>
            <person name="Gargeya S."/>
            <person name="Fitzgerald M."/>
            <person name="Haas B."/>
            <person name="Abouelleil A."/>
            <person name="Alvarado L."/>
            <person name="Arachchi H.M."/>
            <person name="Berlin A."/>
            <person name="Chapman S.B."/>
            <person name="Gearin G."/>
            <person name="Goldberg J."/>
            <person name="Griggs A."/>
            <person name="Gujja S."/>
            <person name="Hansen M."/>
            <person name="Heiman D."/>
            <person name="Howarth C."/>
            <person name="Larimer J."/>
            <person name="Lui A."/>
            <person name="MacDonald P.J.P."/>
            <person name="McCowen C."/>
            <person name="Montmayeur A."/>
            <person name="Murphy C."/>
            <person name="Neiman D."/>
            <person name="Pearson M."/>
            <person name="Priest M."/>
            <person name="Roberts A."/>
            <person name="Saif S."/>
            <person name="Shea T."/>
            <person name="Sisk P."/>
            <person name="Stolte C."/>
            <person name="Sykes S."/>
            <person name="Wortman J."/>
            <person name="Nusbaum C."/>
            <person name="Birren B."/>
        </authorList>
    </citation>
    <scope>NUCLEOTIDE SEQUENCE [LARGE SCALE GENOMIC DNA]</scope>
    <source>
        <strain evidence="3 4">OT 569</strain>
    </source>
</reference>
<keyword evidence="2" id="KW-0732">Signal</keyword>
<keyword evidence="4" id="KW-1185">Reference proteome</keyword>
<comment type="caution">
    <text evidence="3">The sequence shown here is derived from an EMBL/GenBank/DDBJ whole genome shotgun (WGS) entry which is preliminary data.</text>
</comment>